<dbReference type="Gene3D" id="1.20.5.110">
    <property type="match status" value="1"/>
</dbReference>
<keyword evidence="3 11" id="KW-0812">Transmembrane</keyword>
<feature type="domain" description="T-SNARE coiled-coil homology" evidence="12">
    <location>
        <begin position="144"/>
        <end position="211"/>
    </location>
</feature>
<dbReference type="GO" id="GO:0006891">
    <property type="term" value="P:intra-Golgi vesicle-mediated transport"/>
    <property type="evidence" value="ECO:0007669"/>
    <property type="project" value="TreeGrafter"/>
</dbReference>
<dbReference type="GO" id="GO:0042147">
    <property type="term" value="P:retrograde transport, endosome to Golgi"/>
    <property type="evidence" value="ECO:0007669"/>
    <property type="project" value="TreeGrafter"/>
</dbReference>
<reference evidence="13" key="1">
    <citation type="submission" date="2022-07" db="EMBL/GenBank/DDBJ databases">
        <title>Phylogenomic reconstructions and comparative analyses of Kickxellomycotina fungi.</title>
        <authorList>
            <person name="Reynolds N.K."/>
            <person name="Stajich J.E."/>
            <person name="Barry K."/>
            <person name="Grigoriev I.V."/>
            <person name="Crous P."/>
            <person name="Smith M.E."/>
        </authorList>
    </citation>
    <scope>NUCLEOTIDE SEQUENCE</scope>
    <source>
        <strain evidence="13">RSA 861</strain>
    </source>
</reference>
<organism evidence="13 14">
    <name type="scientific">Tieghemiomyces parasiticus</name>
    <dbReference type="NCBI Taxonomy" id="78921"/>
    <lineage>
        <taxon>Eukaryota</taxon>
        <taxon>Fungi</taxon>
        <taxon>Fungi incertae sedis</taxon>
        <taxon>Zoopagomycota</taxon>
        <taxon>Kickxellomycotina</taxon>
        <taxon>Dimargaritomycetes</taxon>
        <taxon>Dimargaritales</taxon>
        <taxon>Dimargaritaceae</taxon>
        <taxon>Tieghemiomyces</taxon>
    </lineage>
</organism>
<dbReference type="SMART" id="SM00397">
    <property type="entry name" value="t_SNARE"/>
    <property type="match status" value="1"/>
</dbReference>
<sequence length="243" mass="27040">MSVHAGGPDLFESYEQDYKALAQDISKFIHTLIPSATGDAKSQNAKTAQREIEEADEILGQMEIEVFNTPFSVRNRLQSRLRTYRTDLDQFKRDLKKAAAGYDRDRQELFGDRTGTSAGAGGRGPGDAGSPSEFDSASMDQRTRLLAGTERLNDSSRRLQDSHVLALETESVGAGILADLRTQREQIIRTRDTLMEADGHIDKASRTIKTMARRMATNRMITAAVIIFLVCLILVVLYLKLSR</sequence>
<dbReference type="GO" id="GO:0000149">
    <property type="term" value="F:SNARE binding"/>
    <property type="evidence" value="ECO:0007669"/>
    <property type="project" value="TreeGrafter"/>
</dbReference>
<feature type="transmembrane region" description="Helical" evidence="11">
    <location>
        <begin position="220"/>
        <end position="239"/>
    </location>
</feature>
<dbReference type="InterPro" id="IPR000727">
    <property type="entry name" value="T_SNARE_dom"/>
</dbReference>
<dbReference type="PANTHER" id="PTHR21230">
    <property type="entry name" value="VESICLE TRANSPORT V-SNARE PROTEIN VTI1-RELATED"/>
    <property type="match status" value="1"/>
</dbReference>
<keyword evidence="5 11" id="KW-1133">Transmembrane helix</keyword>
<dbReference type="EMBL" id="JANBPT010000063">
    <property type="protein sequence ID" value="KAJ1928692.1"/>
    <property type="molecule type" value="Genomic_DNA"/>
</dbReference>
<evidence type="ECO:0000256" key="6">
    <source>
        <dbReference type="ARBA" id="ARBA00023054"/>
    </source>
</evidence>
<dbReference type="InterPro" id="IPR038407">
    <property type="entry name" value="v-SNARE_N_sf"/>
</dbReference>
<evidence type="ECO:0000256" key="1">
    <source>
        <dbReference type="ARBA" id="ARBA00006108"/>
    </source>
</evidence>
<feature type="compositionally biased region" description="Gly residues" evidence="10">
    <location>
        <begin position="118"/>
        <end position="127"/>
    </location>
</feature>
<dbReference type="GO" id="GO:0006896">
    <property type="term" value="P:Golgi to vacuole transport"/>
    <property type="evidence" value="ECO:0007669"/>
    <property type="project" value="TreeGrafter"/>
</dbReference>
<dbReference type="GO" id="GO:0005789">
    <property type="term" value="C:endoplasmic reticulum membrane"/>
    <property type="evidence" value="ECO:0007669"/>
    <property type="project" value="TreeGrafter"/>
</dbReference>
<comment type="caution">
    <text evidence="13">The sequence shown here is derived from an EMBL/GenBank/DDBJ whole genome shotgun (WGS) entry which is preliminary data.</text>
</comment>
<evidence type="ECO:0000256" key="5">
    <source>
        <dbReference type="ARBA" id="ARBA00022989"/>
    </source>
</evidence>
<dbReference type="GO" id="GO:0031201">
    <property type="term" value="C:SNARE complex"/>
    <property type="evidence" value="ECO:0007669"/>
    <property type="project" value="TreeGrafter"/>
</dbReference>
<evidence type="ECO:0000256" key="11">
    <source>
        <dbReference type="SAM" id="Phobius"/>
    </source>
</evidence>
<dbReference type="SUPFAM" id="SSF58038">
    <property type="entry name" value="SNARE fusion complex"/>
    <property type="match status" value="1"/>
</dbReference>
<keyword evidence="4" id="KW-0653">Protein transport</keyword>
<dbReference type="GO" id="GO:0005794">
    <property type="term" value="C:Golgi apparatus"/>
    <property type="evidence" value="ECO:0007669"/>
    <property type="project" value="TreeGrafter"/>
</dbReference>
<dbReference type="Pfam" id="PF05008">
    <property type="entry name" value="V-SNARE"/>
    <property type="match status" value="1"/>
</dbReference>
<evidence type="ECO:0000313" key="13">
    <source>
        <dbReference type="EMBL" id="KAJ1928692.1"/>
    </source>
</evidence>
<dbReference type="GO" id="GO:0005829">
    <property type="term" value="C:cytosol"/>
    <property type="evidence" value="ECO:0007669"/>
    <property type="project" value="GOC"/>
</dbReference>
<evidence type="ECO:0000256" key="8">
    <source>
        <dbReference type="ARBA" id="ARBA00060376"/>
    </source>
</evidence>
<dbReference type="GO" id="GO:0016236">
    <property type="term" value="P:macroautophagy"/>
    <property type="evidence" value="ECO:0007669"/>
    <property type="project" value="TreeGrafter"/>
</dbReference>
<dbReference type="InterPro" id="IPR010989">
    <property type="entry name" value="SNARE"/>
</dbReference>
<dbReference type="CDD" id="cd15862">
    <property type="entry name" value="SNARE_Vti1"/>
    <property type="match status" value="1"/>
</dbReference>
<comment type="subcellular location">
    <subcellularLocation>
        <location evidence="8">Prevacuolar compartment membrane</location>
        <topology evidence="8">Single-pass type IV membrane protein</topology>
    </subcellularLocation>
</comment>
<keyword evidence="7 11" id="KW-0472">Membrane</keyword>
<evidence type="ECO:0000256" key="10">
    <source>
        <dbReference type="SAM" id="MobiDB-lite"/>
    </source>
</evidence>
<evidence type="ECO:0000256" key="2">
    <source>
        <dbReference type="ARBA" id="ARBA00022448"/>
    </source>
</evidence>
<comment type="similarity">
    <text evidence="1">Belongs to the VTI1 family.</text>
</comment>
<feature type="region of interest" description="Disordered" evidence="10">
    <location>
        <begin position="104"/>
        <end position="138"/>
    </location>
</feature>
<dbReference type="GO" id="GO:0031902">
    <property type="term" value="C:late endosome membrane"/>
    <property type="evidence" value="ECO:0007669"/>
    <property type="project" value="TreeGrafter"/>
</dbReference>
<dbReference type="FunFam" id="1.20.5.110:FF:000002">
    <property type="entry name" value="Vesicle transport through interaction with t-SNAREsB"/>
    <property type="match status" value="1"/>
</dbReference>
<keyword evidence="2" id="KW-0813">Transport</keyword>
<dbReference type="GO" id="GO:0005484">
    <property type="term" value="F:SNAP receptor activity"/>
    <property type="evidence" value="ECO:0007669"/>
    <property type="project" value="TreeGrafter"/>
</dbReference>
<name>A0A9W8E1J4_9FUNG</name>
<evidence type="ECO:0000256" key="7">
    <source>
        <dbReference type="ARBA" id="ARBA00023136"/>
    </source>
</evidence>
<evidence type="ECO:0000256" key="4">
    <source>
        <dbReference type="ARBA" id="ARBA00022927"/>
    </source>
</evidence>
<feature type="coiled-coil region" evidence="9">
    <location>
        <begin position="45"/>
        <end position="94"/>
    </location>
</feature>
<accession>A0A9W8E1J4</accession>
<evidence type="ECO:0000256" key="9">
    <source>
        <dbReference type="SAM" id="Coils"/>
    </source>
</evidence>
<keyword evidence="6 9" id="KW-0175">Coiled coil</keyword>
<gene>
    <name evidence="13" type="primary">vti1_1</name>
    <name evidence="13" type="ORF">IWQ60_001841</name>
</gene>
<evidence type="ECO:0000256" key="3">
    <source>
        <dbReference type="ARBA" id="ARBA00022692"/>
    </source>
</evidence>
<evidence type="ECO:0000259" key="12">
    <source>
        <dbReference type="SMART" id="SM00397"/>
    </source>
</evidence>
<dbReference type="SUPFAM" id="SSF47661">
    <property type="entry name" value="t-snare proteins"/>
    <property type="match status" value="1"/>
</dbReference>
<dbReference type="AlphaFoldDB" id="A0A9W8E1J4"/>
<dbReference type="GO" id="GO:0012507">
    <property type="term" value="C:ER to Golgi transport vesicle membrane"/>
    <property type="evidence" value="ECO:0007669"/>
    <property type="project" value="TreeGrafter"/>
</dbReference>
<dbReference type="GO" id="GO:0048280">
    <property type="term" value="P:vesicle fusion with Golgi apparatus"/>
    <property type="evidence" value="ECO:0007669"/>
    <property type="project" value="TreeGrafter"/>
</dbReference>
<dbReference type="FunFam" id="1.20.58.400:FF:000001">
    <property type="entry name" value="Vesicle transport through interaction with t-SNAREs homolog 1A"/>
    <property type="match status" value="1"/>
</dbReference>
<keyword evidence="14" id="KW-1185">Reference proteome</keyword>
<dbReference type="OrthoDB" id="430637at2759"/>
<dbReference type="PANTHER" id="PTHR21230:SF26">
    <property type="entry name" value="VESICLE TRANSPORT THROUGH INTERACTION WITH T-SNARES HOMOLOG 1A"/>
    <property type="match status" value="1"/>
</dbReference>
<protein>
    <submittedName>
        <fullName evidence="13">Vesicle transport V-snare protein</fullName>
    </submittedName>
</protein>
<dbReference type="Pfam" id="PF12352">
    <property type="entry name" value="V-SNARE_C"/>
    <property type="match status" value="1"/>
</dbReference>
<dbReference type="Gene3D" id="1.20.58.400">
    <property type="entry name" value="t-snare proteins"/>
    <property type="match status" value="1"/>
</dbReference>
<dbReference type="InterPro" id="IPR007705">
    <property type="entry name" value="Vesicle_trsprt_v-SNARE_N"/>
</dbReference>
<dbReference type="Proteomes" id="UP001150569">
    <property type="component" value="Unassembled WGS sequence"/>
</dbReference>
<proteinExistence type="inferred from homology"/>
<evidence type="ECO:0000313" key="14">
    <source>
        <dbReference type="Proteomes" id="UP001150569"/>
    </source>
</evidence>
<dbReference type="GO" id="GO:0006886">
    <property type="term" value="P:intracellular protein transport"/>
    <property type="evidence" value="ECO:0007669"/>
    <property type="project" value="InterPro"/>
</dbReference>